<gene>
    <name evidence="18" type="primary">galT</name>
    <name evidence="18" type="ORF">GP475_07085</name>
</gene>
<evidence type="ECO:0000256" key="3">
    <source>
        <dbReference type="ARBA" id="ARBA00004947"/>
    </source>
</evidence>
<evidence type="ECO:0000256" key="7">
    <source>
        <dbReference type="ARBA" id="ARBA00022679"/>
    </source>
</evidence>
<dbReference type="GO" id="GO:0005737">
    <property type="term" value="C:cytoplasm"/>
    <property type="evidence" value="ECO:0007669"/>
    <property type="project" value="TreeGrafter"/>
</dbReference>
<dbReference type="AlphaFoldDB" id="A0A7H0SPE9"/>
<dbReference type="InterPro" id="IPR005850">
    <property type="entry name" value="GalP_Utransf_C"/>
</dbReference>
<organism evidence="18 19">
    <name type="scientific">Corynebacterium poyangense</name>
    <dbReference type="NCBI Taxonomy" id="2684405"/>
    <lineage>
        <taxon>Bacteria</taxon>
        <taxon>Bacillati</taxon>
        <taxon>Actinomycetota</taxon>
        <taxon>Actinomycetes</taxon>
        <taxon>Mycobacteriales</taxon>
        <taxon>Corynebacteriaceae</taxon>
        <taxon>Corynebacterium</taxon>
    </lineage>
</organism>
<dbReference type="NCBIfam" id="TIGR00209">
    <property type="entry name" value="galT_1"/>
    <property type="match status" value="1"/>
</dbReference>
<evidence type="ECO:0000256" key="5">
    <source>
        <dbReference type="ARBA" id="ARBA00012384"/>
    </source>
</evidence>
<keyword evidence="19" id="KW-1185">Reference proteome</keyword>
<evidence type="ECO:0000256" key="12">
    <source>
        <dbReference type="ARBA" id="ARBA00023277"/>
    </source>
</evidence>
<feature type="active site" description="Tele-UMP-histidine intermediate" evidence="14">
    <location>
        <position position="201"/>
    </location>
</feature>
<keyword evidence="12 15" id="KW-0119">Carbohydrate metabolism</keyword>
<dbReference type="Pfam" id="PF01087">
    <property type="entry name" value="GalP_UDP_transf"/>
    <property type="match status" value="1"/>
</dbReference>
<reference evidence="18 19" key="1">
    <citation type="submission" date="2019-12" db="EMBL/GenBank/DDBJ databases">
        <title>Corynebacterium sp. nov., isolated from feces of the Anser Albifrons in China.</title>
        <authorList>
            <person name="Liu Q."/>
        </authorList>
    </citation>
    <scope>NUCLEOTIDE SEQUENCE [LARGE SCALE GENOMIC DNA]</scope>
    <source>
        <strain evidence="18 19">4H37-19</strain>
    </source>
</reference>
<evidence type="ECO:0000256" key="4">
    <source>
        <dbReference type="ARBA" id="ARBA00010951"/>
    </source>
</evidence>
<dbReference type="EC" id="2.7.7.12" evidence="5 13"/>
<evidence type="ECO:0000256" key="1">
    <source>
        <dbReference type="ARBA" id="ARBA00001107"/>
    </source>
</evidence>
<evidence type="ECO:0000256" key="6">
    <source>
        <dbReference type="ARBA" id="ARBA00016340"/>
    </source>
</evidence>
<proteinExistence type="inferred from homology"/>
<evidence type="ECO:0000313" key="19">
    <source>
        <dbReference type="Proteomes" id="UP000516320"/>
    </source>
</evidence>
<comment type="pathway">
    <text evidence="3 15">Carbohydrate metabolism; galactose metabolism.</text>
</comment>
<evidence type="ECO:0000256" key="2">
    <source>
        <dbReference type="ARBA" id="ARBA00001947"/>
    </source>
</evidence>
<sequence>MPHPVRVTRTHLADGRELLYFDDENPYLSGEETRILDDPRKLPIASTQSEMRRDPLTGEWNVYAAHRMNRTFMPPANENPLAPSKPGQLPTEIPAVDYNVVVFENRFPSLSVHAEQSSGESSEQRLPDLIPHQPARGRCEVVCFTPEVDHSFKDLSYQRARTVVEAWAHRTAELSAIEGIRHVFPFENRGAEIGVTLQHPHGQIYSYPYIPSRAQQIIIQARHHRDNTGHDLFDDILRAEHEDGRRLLRVGDYFTAFVPAAAKWPVEVMMMPHRDVKDFAELSDVERDELTRMYLDLLRRIDQFFEGVDRTPYISAWNQAVVGEEREYGRFHLQLFSLMRSPGRMKFLAGSESGQGAWISDTTPERIAQRFQEIGEQA</sequence>
<dbReference type="GO" id="GO:0008270">
    <property type="term" value="F:zinc ion binding"/>
    <property type="evidence" value="ECO:0007669"/>
    <property type="project" value="InterPro"/>
</dbReference>
<dbReference type="PANTHER" id="PTHR11943">
    <property type="entry name" value="GALACTOSE-1-PHOSPHATE URIDYLYLTRANSFERASE"/>
    <property type="match status" value="1"/>
</dbReference>
<evidence type="ECO:0000259" key="17">
    <source>
        <dbReference type="Pfam" id="PF02744"/>
    </source>
</evidence>
<dbReference type="KEGG" id="cpoy:GP475_07085"/>
<keyword evidence="7 15" id="KW-0808">Transferase</keyword>
<feature type="domain" description="Galactose-1-phosphate uridyl transferase N-terminal" evidence="16">
    <location>
        <begin position="48"/>
        <end position="211"/>
    </location>
</feature>
<evidence type="ECO:0000256" key="10">
    <source>
        <dbReference type="ARBA" id="ARBA00022833"/>
    </source>
</evidence>
<dbReference type="GO" id="GO:0008108">
    <property type="term" value="F:UDP-glucose:hexose-1-phosphate uridylyltransferase activity"/>
    <property type="evidence" value="ECO:0007669"/>
    <property type="project" value="UniProtKB-UniRule"/>
</dbReference>
<keyword evidence="9 15" id="KW-0479">Metal-binding</keyword>
<dbReference type="Proteomes" id="UP000516320">
    <property type="component" value="Chromosome"/>
</dbReference>
<protein>
    <recommendedName>
        <fullName evidence="6 13">Galactose-1-phosphate uridylyltransferase</fullName>
        <ecNumber evidence="5 13">2.7.7.12</ecNumber>
    </recommendedName>
</protein>
<dbReference type="PIRSF" id="PIRSF000808">
    <property type="entry name" value="GalT"/>
    <property type="match status" value="1"/>
</dbReference>
<keyword evidence="11 15" id="KW-0299">Galactose metabolism</keyword>
<dbReference type="PROSITE" id="PS00117">
    <property type="entry name" value="GAL_P_UDP_TRANSF_I"/>
    <property type="match status" value="1"/>
</dbReference>
<dbReference type="EMBL" id="CP046884">
    <property type="protein sequence ID" value="QNQ90424.1"/>
    <property type="molecule type" value="Genomic_DNA"/>
</dbReference>
<keyword evidence="10" id="KW-0862">Zinc</keyword>
<dbReference type="InterPro" id="IPR001937">
    <property type="entry name" value="GalP_UDPtransf1"/>
</dbReference>
<dbReference type="InterPro" id="IPR036265">
    <property type="entry name" value="HIT-like_sf"/>
</dbReference>
<comment type="similarity">
    <text evidence="4 15">Belongs to the galactose-1-phosphate uridylyltransferase type 1 family.</text>
</comment>
<comment type="cofactor">
    <cofactor evidence="2">
        <name>Zn(2+)</name>
        <dbReference type="ChEBI" id="CHEBI:29105"/>
    </cofactor>
</comment>
<dbReference type="InterPro" id="IPR019779">
    <property type="entry name" value="GalP_UDPtransf1_His-AS"/>
</dbReference>
<dbReference type="Gene3D" id="3.30.428.10">
    <property type="entry name" value="HIT-like"/>
    <property type="match status" value="2"/>
</dbReference>
<evidence type="ECO:0000256" key="9">
    <source>
        <dbReference type="ARBA" id="ARBA00022723"/>
    </source>
</evidence>
<dbReference type="RefSeq" id="WP_187973740.1">
    <property type="nucleotide sequence ID" value="NZ_CP046884.1"/>
</dbReference>
<dbReference type="InterPro" id="IPR005849">
    <property type="entry name" value="GalP_Utransf_N"/>
</dbReference>
<dbReference type="PANTHER" id="PTHR11943:SF1">
    <property type="entry name" value="GALACTOSE-1-PHOSPHATE URIDYLYLTRANSFERASE"/>
    <property type="match status" value="1"/>
</dbReference>
<name>A0A7H0SPE9_9CORY</name>
<comment type="catalytic activity">
    <reaction evidence="1 15">
        <text>alpha-D-galactose 1-phosphate + UDP-alpha-D-glucose = alpha-D-glucose 1-phosphate + UDP-alpha-D-galactose</text>
        <dbReference type="Rhea" id="RHEA:13989"/>
        <dbReference type="ChEBI" id="CHEBI:58336"/>
        <dbReference type="ChEBI" id="CHEBI:58601"/>
        <dbReference type="ChEBI" id="CHEBI:58885"/>
        <dbReference type="ChEBI" id="CHEBI:66914"/>
        <dbReference type="EC" id="2.7.7.12"/>
    </reaction>
</comment>
<evidence type="ECO:0000313" key="18">
    <source>
        <dbReference type="EMBL" id="QNQ90424.1"/>
    </source>
</evidence>
<dbReference type="Pfam" id="PF02744">
    <property type="entry name" value="GalP_UDP_tr_C"/>
    <property type="match status" value="1"/>
</dbReference>
<evidence type="ECO:0000256" key="15">
    <source>
        <dbReference type="RuleBase" id="RU000506"/>
    </source>
</evidence>
<dbReference type="UniPathway" id="UPA00214"/>
<evidence type="ECO:0000259" key="16">
    <source>
        <dbReference type="Pfam" id="PF01087"/>
    </source>
</evidence>
<evidence type="ECO:0000256" key="14">
    <source>
        <dbReference type="PIRSR" id="PIRSR000808-1"/>
    </source>
</evidence>
<evidence type="ECO:0000256" key="11">
    <source>
        <dbReference type="ARBA" id="ARBA00023144"/>
    </source>
</evidence>
<evidence type="ECO:0000256" key="13">
    <source>
        <dbReference type="NCBIfam" id="TIGR00209"/>
    </source>
</evidence>
<evidence type="ECO:0000256" key="8">
    <source>
        <dbReference type="ARBA" id="ARBA00022695"/>
    </source>
</evidence>
<accession>A0A7H0SPE9</accession>
<keyword evidence="8 15" id="KW-0548">Nucleotidyltransferase</keyword>
<dbReference type="SUPFAM" id="SSF54197">
    <property type="entry name" value="HIT-like"/>
    <property type="match status" value="2"/>
</dbReference>
<dbReference type="GO" id="GO:0033499">
    <property type="term" value="P:galactose catabolic process via UDP-galactose, Leloir pathway"/>
    <property type="evidence" value="ECO:0007669"/>
    <property type="project" value="TreeGrafter"/>
</dbReference>
<feature type="domain" description="Galactose-1-phosphate uridyl transferase C-terminal" evidence="17">
    <location>
        <begin position="223"/>
        <end position="373"/>
    </location>
</feature>